<gene>
    <name evidence="8" type="ORF">CVT23_07500</name>
</gene>
<dbReference type="EMBL" id="PHIG01000029">
    <property type="protein sequence ID" value="PJK30233.1"/>
    <property type="molecule type" value="Genomic_DNA"/>
</dbReference>
<dbReference type="InterPro" id="IPR004680">
    <property type="entry name" value="Cit_transptr-like_dom"/>
</dbReference>
<feature type="transmembrane region" description="Helical" evidence="6">
    <location>
        <begin position="82"/>
        <end position="102"/>
    </location>
</feature>
<evidence type="ECO:0000259" key="7">
    <source>
        <dbReference type="Pfam" id="PF03600"/>
    </source>
</evidence>
<feature type="transmembrane region" description="Helical" evidence="6">
    <location>
        <begin position="122"/>
        <end position="150"/>
    </location>
</feature>
<dbReference type="GO" id="GO:0015141">
    <property type="term" value="F:succinate transmembrane transporter activity"/>
    <property type="evidence" value="ECO:0007669"/>
    <property type="project" value="UniProtKB-ARBA"/>
</dbReference>
<dbReference type="PANTHER" id="PTHR10283">
    <property type="entry name" value="SOLUTE CARRIER FAMILY 13 MEMBER"/>
    <property type="match status" value="1"/>
</dbReference>
<evidence type="ECO:0000256" key="5">
    <source>
        <dbReference type="ARBA" id="ARBA00023136"/>
    </source>
</evidence>
<feature type="transmembrane region" description="Helical" evidence="6">
    <location>
        <begin position="321"/>
        <end position="345"/>
    </location>
</feature>
<keyword evidence="4 6" id="KW-1133">Transmembrane helix</keyword>
<evidence type="ECO:0000256" key="4">
    <source>
        <dbReference type="ARBA" id="ARBA00022989"/>
    </source>
</evidence>
<evidence type="ECO:0000256" key="1">
    <source>
        <dbReference type="ARBA" id="ARBA00004141"/>
    </source>
</evidence>
<feature type="transmembrane region" description="Helical" evidence="6">
    <location>
        <begin position="279"/>
        <end position="300"/>
    </location>
</feature>
<comment type="caution">
    <text evidence="8">The sequence shown here is derived from an EMBL/GenBank/DDBJ whole genome shotgun (WGS) entry which is preliminary data.</text>
</comment>
<evidence type="ECO:0000313" key="9">
    <source>
        <dbReference type="Proteomes" id="UP000229498"/>
    </source>
</evidence>
<feature type="transmembrane region" description="Helical" evidence="6">
    <location>
        <begin position="439"/>
        <end position="462"/>
    </location>
</feature>
<evidence type="ECO:0000256" key="6">
    <source>
        <dbReference type="SAM" id="Phobius"/>
    </source>
</evidence>
<dbReference type="Pfam" id="PF03600">
    <property type="entry name" value="CitMHS"/>
    <property type="match status" value="1"/>
</dbReference>
<dbReference type="InterPro" id="IPR001898">
    <property type="entry name" value="SLC13A/DASS"/>
</dbReference>
<proteinExistence type="predicted"/>
<feature type="transmembrane region" description="Helical" evidence="6">
    <location>
        <begin position="357"/>
        <end position="387"/>
    </location>
</feature>
<accession>A0A2M9G3E8</accession>
<keyword evidence="2" id="KW-0813">Transport</keyword>
<feature type="transmembrane region" description="Helical" evidence="6">
    <location>
        <begin position="162"/>
        <end position="183"/>
    </location>
</feature>
<dbReference type="PANTHER" id="PTHR10283:SF82">
    <property type="entry name" value="SOLUTE CARRIER FAMILY 13 MEMBER 2"/>
    <property type="match status" value="1"/>
</dbReference>
<organism evidence="8 9">
    <name type="scientific">Minwuia thermotolerans</name>
    <dbReference type="NCBI Taxonomy" id="2056226"/>
    <lineage>
        <taxon>Bacteria</taxon>
        <taxon>Pseudomonadati</taxon>
        <taxon>Pseudomonadota</taxon>
        <taxon>Alphaproteobacteria</taxon>
        <taxon>Minwuiales</taxon>
        <taxon>Minwuiaceae</taxon>
        <taxon>Minwuia</taxon>
    </lineage>
</organism>
<evidence type="ECO:0000313" key="8">
    <source>
        <dbReference type="EMBL" id="PJK30233.1"/>
    </source>
</evidence>
<feature type="domain" description="Citrate transporter-like" evidence="7">
    <location>
        <begin position="44"/>
        <end position="404"/>
    </location>
</feature>
<reference evidence="8 9" key="1">
    <citation type="submission" date="2017-11" db="EMBL/GenBank/DDBJ databases">
        <title>Draft genome sequence of Rhizobiales bacterium SY3-13.</title>
        <authorList>
            <person name="Sun C."/>
        </authorList>
    </citation>
    <scope>NUCLEOTIDE SEQUENCE [LARGE SCALE GENOMIC DNA]</scope>
    <source>
        <strain evidence="8 9">SY3-13</strain>
    </source>
</reference>
<sequence length="463" mass="47388">MNRLSRFVVIAAVLAAATLLWLPPATSLSPAALAVAATGIVMAALWMTEALPLAATALLPLVIFPLLGVMPLDALGRSYAHPLIFLFLGGFMLAAAIERWGLHRRLALAVMRLAGKRPSGVLAAVMAATAFLSLWISNTASAMVMAPIAAAIAAREGANSPFATALMLGVAYAATIGGMGSLIGTPPNALFAAYMAESHGIEIGFADWLAVGLPVVAIMLPAAWLLLGRALYRLPDSFDAPPETALPPWTTGERLVAIVAGLTALAWITRPLTASLLPAIEISDGGIAMAAAVALFVLPAGRGSRRRLLDWPTAAGIRWDVLLLVGGGLALASGIEQSGLASWIGAQSSALKYWPEFLVLLAIAATIVYLGELASNTAMAAIFLPVAGAMAIGTGADPLTFALPVALAASIGFMLPVATPPNAIVFGNPAVGRVDMLRAGAILNPIGLVVALAAGMIIGPLVF</sequence>
<dbReference type="OrthoDB" id="9766267at2"/>
<dbReference type="PROSITE" id="PS01271">
    <property type="entry name" value="NA_SULFATE"/>
    <property type="match status" value="1"/>
</dbReference>
<dbReference type="NCBIfam" id="TIGR00785">
    <property type="entry name" value="dass"/>
    <property type="match status" value="1"/>
</dbReference>
<evidence type="ECO:0000256" key="2">
    <source>
        <dbReference type="ARBA" id="ARBA00022448"/>
    </source>
</evidence>
<dbReference type="InterPro" id="IPR031312">
    <property type="entry name" value="Na/sul_symport_CS"/>
</dbReference>
<evidence type="ECO:0000256" key="3">
    <source>
        <dbReference type="ARBA" id="ARBA00022692"/>
    </source>
</evidence>
<keyword evidence="9" id="KW-1185">Reference proteome</keyword>
<feature type="transmembrane region" description="Helical" evidence="6">
    <location>
        <begin position="50"/>
        <end position="70"/>
    </location>
</feature>
<feature type="transmembrane region" description="Helical" evidence="6">
    <location>
        <begin position="203"/>
        <end position="227"/>
    </location>
</feature>
<dbReference type="Proteomes" id="UP000229498">
    <property type="component" value="Unassembled WGS sequence"/>
</dbReference>
<keyword evidence="3 6" id="KW-0812">Transmembrane</keyword>
<dbReference type="GO" id="GO:0005886">
    <property type="term" value="C:plasma membrane"/>
    <property type="evidence" value="ECO:0007669"/>
    <property type="project" value="TreeGrafter"/>
</dbReference>
<protein>
    <submittedName>
        <fullName evidence="8">Anion transporter</fullName>
    </submittedName>
</protein>
<dbReference type="AlphaFoldDB" id="A0A2M9G3E8"/>
<name>A0A2M9G3E8_9PROT</name>
<keyword evidence="5 6" id="KW-0472">Membrane</keyword>
<feature type="transmembrane region" description="Helical" evidence="6">
    <location>
        <begin position="399"/>
        <end position="419"/>
    </location>
</feature>
<comment type="subcellular location">
    <subcellularLocation>
        <location evidence="1">Membrane</location>
        <topology evidence="1">Multi-pass membrane protein</topology>
    </subcellularLocation>
</comment>
<dbReference type="RefSeq" id="WP_109795431.1">
    <property type="nucleotide sequence ID" value="NZ_PHIG01000029.1"/>
</dbReference>